<keyword evidence="3" id="KW-1185">Reference proteome</keyword>
<dbReference type="SUPFAM" id="SSF55136">
    <property type="entry name" value="Probable bacterial effector-binding domain"/>
    <property type="match status" value="2"/>
</dbReference>
<dbReference type="EMBL" id="LR743599">
    <property type="protein sequence ID" value="CAA2630199.1"/>
    <property type="molecule type" value="Genomic_DNA"/>
</dbReference>
<dbReference type="InterPro" id="IPR011256">
    <property type="entry name" value="Reg_factor_effector_dom_sf"/>
</dbReference>
<comment type="similarity">
    <text evidence="1">Belongs to the HEBP family.</text>
</comment>
<accession>A0A7I8JJ45</accession>
<evidence type="ECO:0000313" key="3">
    <source>
        <dbReference type="Proteomes" id="UP001189122"/>
    </source>
</evidence>
<dbReference type="Gene3D" id="3.20.80.10">
    <property type="entry name" value="Regulatory factor, effector binding domain"/>
    <property type="match status" value="2"/>
</dbReference>
<dbReference type="AlphaFoldDB" id="A0A7I8JJ45"/>
<dbReference type="Pfam" id="PF04832">
    <property type="entry name" value="SOUL"/>
    <property type="match status" value="2"/>
</dbReference>
<dbReference type="PANTHER" id="PTHR11220:SF58">
    <property type="entry name" value="SOUL HEME-BINDING FAMILY PROTEIN"/>
    <property type="match status" value="1"/>
</dbReference>
<dbReference type="EMBL" id="CACRZD030000012">
    <property type="protein sequence ID" value="CAA6669442.1"/>
    <property type="molecule type" value="Genomic_DNA"/>
</dbReference>
<dbReference type="PANTHER" id="PTHR11220">
    <property type="entry name" value="HEME-BINDING PROTEIN-RELATED"/>
    <property type="match status" value="1"/>
</dbReference>
<proteinExistence type="inferred from homology"/>
<dbReference type="InterPro" id="IPR006917">
    <property type="entry name" value="SOUL_heme-bd"/>
</dbReference>
<dbReference type="Proteomes" id="UP001189122">
    <property type="component" value="Unassembled WGS sequence"/>
</dbReference>
<name>A0A7I8JJ45_SPIIN</name>
<sequence length="232" mass="24829">MGSVFGKVSVETPNFEVLHSCPDYEIRRYPPSVVAQITYDPAQMRGDRDGGFTVLASYIGALGKPQNSRPEKIAMTAPVITTAADASEKIAMTAPVITTTSEAGDASEKIAMTAPVITTGGGAGDASETAAAAGSGTVTMQFLLPSKYTKAEEAPTPADGRVVIREEGERTYGVVKFSGLTTDKVVAEKVEKLRQSLERDGRRVTGRFQLGRYNPPWTLPPFRTNEVMLPIE</sequence>
<gene>
    <name evidence="2" type="ORF">SI7747_12015837</name>
</gene>
<protein>
    <submittedName>
        <fullName evidence="2">Uncharacterized protein</fullName>
    </submittedName>
</protein>
<dbReference type="FunFam" id="3.20.80.10:FF:000010">
    <property type="entry name" value="SOUL heme-binding family protein"/>
    <property type="match status" value="1"/>
</dbReference>
<evidence type="ECO:0000313" key="2">
    <source>
        <dbReference type="EMBL" id="CAA2630199.1"/>
    </source>
</evidence>
<evidence type="ECO:0000256" key="1">
    <source>
        <dbReference type="ARBA" id="ARBA00009817"/>
    </source>
</evidence>
<reference evidence="2 3" key="1">
    <citation type="submission" date="2019-12" db="EMBL/GenBank/DDBJ databases">
        <authorList>
            <person name="Scholz U."/>
            <person name="Mascher M."/>
            <person name="Fiebig A."/>
        </authorList>
    </citation>
    <scope>NUCLEOTIDE SEQUENCE</scope>
</reference>
<organism evidence="2">
    <name type="scientific">Spirodela intermedia</name>
    <name type="common">Intermediate duckweed</name>
    <dbReference type="NCBI Taxonomy" id="51605"/>
    <lineage>
        <taxon>Eukaryota</taxon>
        <taxon>Viridiplantae</taxon>
        <taxon>Streptophyta</taxon>
        <taxon>Embryophyta</taxon>
        <taxon>Tracheophyta</taxon>
        <taxon>Spermatophyta</taxon>
        <taxon>Magnoliopsida</taxon>
        <taxon>Liliopsida</taxon>
        <taxon>Araceae</taxon>
        <taxon>Lemnoideae</taxon>
        <taxon>Spirodela</taxon>
    </lineage>
</organism>
<dbReference type="FunFam" id="3.20.80.10:FF:000013">
    <property type="entry name" value="Soul heme-binding family protein"/>
    <property type="match status" value="1"/>
</dbReference>